<dbReference type="AlphaFoldDB" id="A0A1J4KLF4"/>
<evidence type="ECO:0000256" key="1">
    <source>
        <dbReference type="SAM" id="MobiDB-lite"/>
    </source>
</evidence>
<feature type="transmembrane region" description="Helical" evidence="2">
    <location>
        <begin position="235"/>
        <end position="255"/>
    </location>
</feature>
<feature type="transmembrane region" description="Helical" evidence="2">
    <location>
        <begin position="101"/>
        <end position="118"/>
    </location>
</feature>
<feature type="transmembrane region" description="Helical" evidence="2">
    <location>
        <begin position="47"/>
        <end position="65"/>
    </location>
</feature>
<dbReference type="Proteomes" id="UP000179807">
    <property type="component" value="Unassembled WGS sequence"/>
</dbReference>
<keyword evidence="2" id="KW-1133">Transmembrane helix</keyword>
<keyword evidence="4" id="KW-1185">Reference proteome</keyword>
<gene>
    <name evidence="3" type="ORF">TRFO_20194</name>
</gene>
<feature type="transmembrane region" description="Helical" evidence="2">
    <location>
        <begin position="199"/>
        <end position="214"/>
    </location>
</feature>
<feature type="compositionally biased region" description="Basic residues" evidence="1">
    <location>
        <begin position="1"/>
        <end position="12"/>
    </location>
</feature>
<evidence type="ECO:0000313" key="3">
    <source>
        <dbReference type="EMBL" id="OHT10518.1"/>
    </source>
</evidence>
<protein>
    <submittedName>
        <fullName evidence="3">Uncharacterized protein</fullName>
    </submittedName>
</protein>
<feature type="transmembrane region" description="Helical" evidence="2">
    <location>
        <begin position="353"/>
        <end position="371"/>
    </location>
</feature>
<sequence>MRKRSQNTRRNKQTVSAPVQSAPRITITESRNNDQTGFFDKHPIAKTILSVTGFFIFAILSLLFTKHYKFPQLNYSFDMKGDTPFASILDFYGYHKNQLSSIQNIYPVVIGTSLFYLYRNFNCDYELSALFSFIAIMDSGFSSFLQSSNSHFFHVFLTMLTFFFQGLLFHEKAFSTIWFILNAFLSFFISLNFCNRVESLPLIVSYIYSISITVRKTSLSFSPRKPTKILDIIKIVSLNCFVSFVTIFIFKSTIGLPKFRKISFSIDDIFDEYKIIQFGYTLIVFEILAVFLFAFKFTYLNSYDSLLLISLALTFVSNLILPVFSGESALATKIFDGKLNLVMMAGIVIGRPSRLYLSYTLLLIGLFTTWVERYKFKPLGEF</sequence>
<proteinExistence type="predicted"/>
<feature type="transmembrane region" description="Helical" evidence="2">
    <location>
        <begin position="125"/>
        <end position="145"/>
    </location>
</feature>
<dbReference type="EMBL" id="MLAK01000609">
    <property type="protein sequence ID" value="OHT10518.1"/>
    <property type="molecule type" value="Genomic_DNA"/>
</dbReference>
<feature type="transmembrane region" description="Helical" evidence="2">
    <location>
        <begin position="275"/>
        <end position="294"/>
    </location>
</feature>
<feature type="transmembrane region" description="Helical" evidence="2">
    <location>
        <begin position="306"/>
        <end position="324"/>
    </location>
</feature>
<evidence type="ECO:0000313" key="4">
    <source>
        <dbReference type="Proteomes" id="UP000179807"/>
    </source>
</evidence>
<reference evidence="3" key="1">
    <citation type="submission" date="2016-10" db="EMBL/GenBank/DDBJ databases">
        <authorList>
            <person name="Benchimol M."/>
            <person name="Almeida L.G."/>
            <person name="Vasconcelos A.T."/>
            <person name="Perreira-Neves A."/>
            <person name="Rosa I.A."/>
            <person name="Tasca T."/>
            <person name="Bogo M.R."/>
            <person name="de Souza W."/>
        </authorList>
    </citation>
    <scope>NUCLEOTIDE SEQUENCE [LARGE SCALE GENOMIC DNA]</scope>
    <source>
        <strain evidence="3">K</strain>
    </source>
</reference>
<keyword evidence="2" id="KW-0472">Membrane</keyword>
<accession>A0A1J4KLF4</accession>
<organism evidence="3 4">
    <name type="scientific">Tritrichomonas foetus</name>
    <dbReference type="NCBI Taxonomy" id="1144522"/>
    <lineage>
        <taxon>Eukaryota</taxon>
        <taxon>Metamonada</taxon>
        <taxon>Parabasalia</taxon>
        <taxon>Tritrichomonadida</taxon>
        <taxon>Tritrichomonadidae</taxon>
        <taxon>Tritrichomonas</taxon>
    </lineage>
</organism>
<dbReference type="VEuPathDB" id="TrichDB:TRFO_20194"/>
<feature type="transmembrane region" description="Helical" evidence="2">
    <location>
        <begin position="151"/>
        <end position="169"/>
    </location>
</feature>
<evidence type="ECO:0000256" key="2">
    <source>
        <dbReference type="SAM" id="Phobius"/>
    </source>
</evidence>
<feature type="region of interest" description="Disordered" evidence="1">
    <location>
        <begin position="1"/>
        <end position="24"/>
    </location>
</feature>
<dbReference type="GeneID" id="94835965"/>
<name>A0A1J4KLF4_9EUKA</name>
<keyword evidence="2" id="KW-0812">Transmembrane</keyword>
<comment type="caution">
    <text evidence="3">The sequence shown here is derived from an EMBL/GenBank/DDBJ whole genome shotgun (WGS) entry which is preliminary data.</text>
</comment>
<feature type="transmembrane region" description="Helical" evidence="2">
    <location>
        <begin position="176"/>
        <end position="193"/>
    </location>
</feature>
<dbReference type="RefSeq" id="XP_068363654.1">
    <property type="nucleotide sequence ID" value="XM_068501261.1"/>
</dbReference>